<dbReference type="eggNOG" id="ENOG50331A0">
    <property type="taxonomic scope" value="Bacteria"/>
</dbReference>
<reference evidence="1 2" key="1">
    <citation type="submission" date="2013-09" db="EMBL/GenBank/DDBJ databases">
        <authorList>
            <person name="Zeng Z."/>
            <person name="Chen C."/>
        </authorList>
    </citation>
    <scope>NUCLEOTIDE SEQUENCE [LARGE SCALE GENOMIC DNA]</scope>
    <source>
        <strain evidence="1 2">WB 3.3-2</strain>
    </source>
</reference>
<sequence length="177" mass="20107">MKRLIGSVTLLLLICGYLWSCEKDDICPESTPTTPSLIIRFYDTNNHVSRKSVINLQVFMEGKDTVSLGTTDSIALPLRTDATATRWGLIFNRTSQSVPGGVIPDTDFIEFKYTTREEYVSRACGYKVMFTLDDNLNANPNPVLTDTPGENHFWIDEFTLENKNIENENKAHVKIYF</sequence>
<dbReference type="Pfam" id="PF20050">
    <property type="entry name" value="DUF6452"/>
    <property type="match status" value="1"/>
</dbReference>
<name>A0A0A2M535_9FLAO</name>
<protein>
    <submittedName>
        <fullName evidence="1">Uncharacterized protein</fullName>
    </submittedName>
</protein>
<organism evidence="1 2">
    <name type="scientific">Flavobacterium rivuli WB 3.3-2 = DSM 21788</name>
    <dbReference type="NCBI Taxonomy" id="1121895"/>
    <lineage>
        <taxon>Bacteria</taxon>
        <taxon>Pseudomonadati</taxon>
        <taxon>Bacteroidota</taxon>
        <taxon>Flavobacteriia</taxon>
        <taxon>Flavobacteriales</taxon>
        <taxon>Flavobacteriaceae</taxon>
        <taxon>Flavobacterium</taxon>
    </lineage>
</organism>
<dbReference type="InterPro" id="IPR045607">
    <property type="entry name" value="DUF6452"/>
</dbReference>
<evidence type="ECO:0000313" key="2">
    <source>
        <dbReference type="Proteomes" id="UP000030152"/>
    </source>
</evidence>
<comment type="caution">
    <text evidence="1">The sequence shown here is derived from an EMBL/GenBank/DDBJ whole genome shotgun (WGS) entry which is preliminary data.</text>
</comment>
<dbReference type="AlphaFoldDB" id="A0A0A2M535"/>
<accession>A0A0A2M535</accession>
<dbReference type="Proteomes" id="UP000030152">
    <property type="component" value="Unassembled WGS sequence"/>
</dbReference>
<keyword evidence="2" id="KW-1185">Reference proteome</keyword>
<dbReference type="RefSeq" id="WP_020212780.1">
    <property type="nucleotide sequence ID" value="NZ_JRLX01000003.1"/>
</dbReference>
<dbReference type="OrthoDB" id="663527at2"/>
<dbReference type="STRING" id="1121895.GCA_000378485_01627"/>
<proteinExistence type="predicted"/>
<gene>
    <name evidence="1" type="ORF">Q765_04470</name>
</gene>
<evidence type="ECO:0000313" key="1">
    <source>
        <dbReference type="EMBL" id="KGO87752.1"/>
    </source>
</evidence>
<dbReference type="EMBL" id="JRLX01000003">
    <property type="protein sequence ID" value="KGO87752.1"/>
    <property type="molecule type" value="Genomic_DNA"/>
</dbReference>